<name>A0A369BLL3_9GAMM</name>
<dbReference type="RefSeq" id="WP_147275295.1">
    <property type="nucleotide sequence ID" value="NZ_QPJY01000019.1"/>
</dbReference>
<dbReference type="Proteomes" id="UP000252707">
    <property type="component" value="Unassembled WGS sequence"/>
</dbReference>
<reference evidence="1 2" key="1">
    <citation type="submission" date="2018-07" db="EMBL/GenBank/DDBJ databases">
        <title>Genomic Encyclopedia of Type Strains, Phase IV (KMG-IV): sequencing the most valuable type-strain genomes for metagenomic binning, comparative biology and taxonomic classification.</title>
        <authorList>
            <person name="Goeker M."/>
        </authorList>
    </citation>
    <scope>NUCLEOTIDE SEQUENCE [LARGE SCALE GENOMIC DNA]</scope>
    <source>
        <strain evidence="1 2">DSM 26407</strain>
    </source>
</reference>
<evidence type="ECO:0000313" key="2">
    <source>
        <dbReference type="Proteomes" id="UP000252707"/>
    </source>
</evidence>
<sequence>MDRTLADVRHDHGWCAYGEDRHRVDPIPCRGITGYRLELVGSRFGTARIVEERFPTAEGPGSVTVRWDHGIFGSVHYRLLADVEARLVDGPSLLITRVEFDPNPIPLGSVPACRVTLLNCGSVRIGSSPEQPIADHFILAVPTLWNSAGEVFDFSALGLRPGQYQQEITVNLEPGEETVRDWTASDLIPDSVITRGYVGEYQTRVELQDRRLDYERDLSTRSEPVDIAFV</sequence>
<comment type="caution">
    <text evidence="1">The sequence shown here is derived from an EMBL/GenBank/DDBJ whole genome shotgun (WGS) entry which is preliminary data.</text>
</comment>
<evidence type="ECO:0000313" key="1">
    <source>
        <dbReference type="EMBL" id="RCX21995.1"/>
    </source>
</evidence>
<accession>A0A369BLL3</accession>
<gene>
    <name evidence="1" type="ORF">DFQ59_11912</name>
</gene>
<keyword evidence="2" id="KW-1185">Reference proteome</keyword>
<dbReference type="EMBL" id="QPJY01000019">
    <property type="protein sequence ID" value="RCX21995.1"/>
    <property type="molecule type" value="Genomic_DNA"/>
</dbReference>
<protein>
    <submittedName>
        <fullName evidence="1">Uncharacterized protein</fullName>
    </submittedName>
</protein>
<proteinExistence type="predicted"/>
<dbReference type="AlphaFoldDB" id="A0A369BLL3"/>
<organism evidence="1 2">
    <name type="scientific">Thioalbus denitrificans</name>
    <dbReference type="NCBI Taxonomy" id="547122"/>
    <lineage>
        <taxon>Bacteria</taxon>
        <taxon>Pseudomonadati</taxon>
        <taxon>Pseudomonadota</taxon>
        <taxon>Gammaproteobacteria</taxon>
        <taxon>Chromatiales</taxon>
        <taxon>Ectothiorhodospiraceae</taxon>
        <taxon>Thioalbus</taxon>
    </lineage>
</organism>